<evidence type="ECO:0000313" key="1">
    <source>
        <dbReference type="EMBL" id="CAI8799075.1"/>
    </source>
</evidence>
<dbReference type="EMBL" id="OX458332">
    <property type="protein sequence ID" value="CAI8799075.1"/>
    <property type="molecule type" value="Genomic_DNA"/>
</dbReference>
<sequence>MAYQTGTSANADQLLDALRVFAVANGWTQLRWAPDGTGQTLSLAKGGLYVHLRSAVNERLSTRYNTITGIWLIGSTGFDAGKPWWDQPGSIVNASYVSNTTSYRAEACGLFEVGTANTYHLLSAATPELIMCVAEVSPGVYHHLAFGDLTKFGSYGGGAFVSGAFGPDAYTYTYSGFNDYVFGYDHDRHFGLPFNDYKFYGGANFVLAEVDGATDWHSVCKDWALTGKRAKALWERGTGTPRDSLARYWWGHVPNTLNGVTPMLPFYLFVARPSGFFSPFGHTAHLRYLNITHYAPAEAFALGAEQWMAFPAHSKNGKSGVHGYAVRLIP</sequence>
<dbReference type="RefSeq" id="WP_282213676.1">
    <property type="nucleotide sequence ID" value="NZ_OX458332.1"/>
</dbReference>
<evidence type="ECO:0000313" key="2">
    <source>
        <dbReference type="Proteomes" id="UP001158598"/>
    </source>
</evidence>
<gene>
    <name evidence="1" type="ORF">MCNOR_1534</name>
</gene>
<protein>
    <submittedName>
        <fullName evidence="1">Uncharacterized protein</fullName>
    </submittedName>
</protein>
<reference evidence="1" key="1">
    <citation type="submission" date="2023-03" db="EMBL/GenBank/DDBJ databases">
        <authorList>
            <person name="Pearce D."/>
        </authorList>
    </citation>
    <scope>NUCLEOTIDE SEQUENCE</scope>
    <source>
        <strain evidence="1">Mc</strain>
    </source>
</reference>
<accession>A0AA35XTI0</accession>
<proteinExistence type="predicted"/>
<dbReference type="Proteomes" id="UP001158598">
    <property type="component" value="Chromosome"/>
</dbReference>
<name>A0AA35XTI0_METCP</name>
<organism evidence="1 2">
    <name type="scientific">Methylococcus capsulatus</name>
    <dbReference type="NCBI Taxonomy" id="414"/>
    <lineage>
        <taxon>Bacteria</taxon>
        <taxon>Pseudomonadati</taxon>
        <taxon>Pseudomonadota</taxon>
        <taxon>Gammaproteobacteria</taxon>
        <taxon>Methylococcales</taxon>
        <taxon>Methylococcaceae</taxon>
        <taxon>Methylococcus</taxon>
    </lineage>
</organism>
<dbReference type="AlphaFoldDB" id="A0AA35XTI0"/>